<dbReference type="Proteomes" id="UP000077066">
    <property type="component" value="Unassembled WGS sequence"/>
</dbReference>
<name>A0A166C8A9_9EURY</name>
<proteinExistence type="inferred from homology"/>
<dbReference type="PANTHER" id="PTHR13903">
    <property type="entry name" value="PIRIN-RELATED"/>
    <property type="match status" value="1"/>
</dbReference>
<dbReference type="InterPro" id="IPR011051">
    <property type="entry name" value="RmlC_Cupin_sf"/>
</dbReference>
<comment type="similarity">
    <text evidence="1 2">Belongs to the pirin family.</text>
</comment>
<reference evidence="4 5" key="1">
    <citation type="submission" date="2016-04" db="EMBL/GenBank/DDBJ databases">
        <title>Genome sequence of Methanobrevibacter filiformis DSM 11501.</title>
        <authorList>
            <person name="Poehlein A."/>
            <person name="Seedorf H."/>
            <person name="Daniel R."/>
        </authorList>
    </citation>
    <scope>NUCLEOTIDE SEQUENCE [LARGE SCALE GENOMIC DNA]</scope>
    <source>
        <strain evidence="4 5">DSM 11501</strain>
    </source>
</reference>
<dbReference type="InterPro" id="IPR012093">
    <property type="entry name" value="Pirin"/>
</dbReference>
<dbReference type="Gene3D" id="2.60.120.10">
    <property type="entry name" value="Jelly Rolls"/>
    <property type="match status" value="1"/>
</dbReference>
<keyword evidence="5" id="KW-1185">Reference proteome</keyword>
<protein>
    <submittedName>
        <fullName evidence="4">Quercetin 2,3-dioxygenase</fullName>
        <ecNumber evidence="4">1.13.11.24</ecNumber>
    </submittedName>
</protein>
<sequence length="176" mass="19724">MSFRNVIKLIKGQFTVDGAGVKLIRVLGRNDVKDIDPFLMLDAFDSDNPEDYIQGFPMHPHRGIETITYLIDGQINHKDSLGNNGTIKKGEAQWMSAGSGIMHEEMPQETDRLYGLQIWLNLPRKDKMSDPTYFDINSSMIKEVGIPQGKINIISGNYNGIEGVKSNHLQVSGDYP</sequence>
<gene>
    <name evidence="4" type="primary">yhhW</name>
    <name evidence="4" type="ORF">MBFIL_09030</name>
</gene>
<dbReference type="Pfam" id="PF02678">
    <property type="entry name" value="Pirin"/>
    <property type="match status" value="1"/>
</dbReference>
<dbReference type="InterPro" id="IPR003829">
    <property type="entry name" value="Pirin_N_dom"/>
</dbReference>
<dbReference type="PIRSF" id="PIRSF006232">
    <property type="entry name" value="Pirin"/>
    <property type="match status" value="1"/>
</dbReference>
<dbReference type="SUPFAM" id="SSF51182">
    <property type="entry name" value="RmlC-like cupins"/>
    <property type="match status" value="1"/>
</dbReference>
<evidence type="ECO:0000259" key="3">
    <source>
        <dbReference type="Pfam" id="PF02678"/>
    </source>
</evidence>
<evidence type="ECO:0000256" key="1">
    <source>
        <dbReference type="ARBA" id="ARBA00008416"/>
    </source>
</evidence>
<dbReference type="GO" id="GO:0008127">
    <property type="term" value="F:quercetin 2,3-dioxygenase activity"/>
    <property type="evidence" value="ECO:0007669"/>
    <property type="project" value="UniProtKB-EC"/>
</dbReference>
<organism evidence="4 5">
    <name type="scientific">Methanobrevibacter filiformis</name>
    <dbReference type="NCBI Taxonomy" id="55758"/>
    <lineage>
        <taxon>Archaea</taxon>
        <taxon>Methanobacteriati</taxon>
        <taxon>Methanobacteriota</taxon>
        <taxon>Methanomada group</taxon>
        <taxon>Methanobacteria</taxon>
        <taxon>Methanobacteriales</taxon>
        <taxon>Methanobacteriaceae</taxon>
        <taxon>Methanobrevibacter</taxon>
    </lineage>
</organism>
<keyword evidence="4" id="KW-0223">Dioxygenase</keyword>
<dbReference type="AlphaFoldDB" id="A0A166C8A9"/>
<dbReference type="PATRIC" id="fig|55758.3.peg.1024"/>
<dbReference type="PANTHER" id="PTHR13903:SF8">
    <property type="entry name" value="PIRIN"/>
    <property type="match status" value="1"/>
</dbReference>
<evidence type="ECO:0000313" key="4">
    <source>
        <dbReference type="EMBL" id="KZX14234.1"/>
    </source>
</evidence>
<dbReference type="InterPro" id="IPR014710">
    <property type="entry name" value="RmlC-like_jellyroll"/>
</dbReference>
<accession>A0A166C8A9</accession>
<evidence type="ECO:0000313" key="5">
    <source>
        <dbReference type="Proteomes" id="UP000077066"/>
    </source>
</evidence>
<feature type="domain" description="Pirin N-terminal" evidence="3">
    <location>
        <begin position="22"/>
        <end position="120"/>
    </location>
</feature>
<evidence type="ECO:0000256" key="2">
    <source>
        <dbReference type="RuleBase" id="RU003457"/>
    </source>
</evidence>
<dbReference type="CDD" id="cd02909">
    <property type="entry name" value="cupin_pirin_N"/>
    <property type="match status" value="1"/>
</dbReference>
<dbReference type="EC" id="1.13.11.24" evidence="4"/>
<keyword evidence="4" id="KW-0560">Oxidoreductase</keyword>
<comment type="caution">
    <text evidence="4">The sequence shown here is derived from an EMBL/GenBank/DDBJ whole genome shotgun (WGS) entry which is preliminary data.</text>
</comment>
<dbReference type="EMBL" id="LWMT01000166">
    <property type="protein sequence ID" value="KZX14234.1"/>
    <property type="molecule type" value="Genomic_DNA"/>
</dbReference>